<dbReference type="Proteomes" id="UP001060919">
    <property type="component" value="Chromosome"/>
</dbReference>
<dbReference type="AlphaFoldDB" id="A0A915YJ34"/>
<dbReference type="PANTHER" id="PTHR39426">
    <property type="entry name" value="HOMOLOGY TO DEATH-ON-CURING PROTEIN OF PHAGE P1"/>
    <property type="match status" value="1"/>
</dbReference>
<evidence type="ECO:0000259" key="1">
    <source>
        <dbReference type="PROSITE" id="PS51459"/>
    </source>
</evidence>
<dbReference type="PROSITE" id="PS51459">
    <property type="entry name" value="FIDO"/>
    <property type="match status" value="1"/>
</dbReference>
<sequence length="151" mass="17309">MNFVKKEEIISMNQAIITRYGGSFSKPKNLKNEDALNYLLDIVENNVVFGEAQYPSIAHVAALFLFKITSNHIFNDGNKRTALKTMNYFLFLNDCKLKDKLYVAIHRDQLIPKTSNYTVVGILEGLIQEIAQGKINYDDVLDFLRKNIEES</sequence>
<gene>
    <name evidence="2" type="ORF">AsAng_0046540</name>
</gene>
<organism evidence="2 3">
    <name type="scientific">Aureispira anguillae</name>
    <dbReference type="NCBI Taxonomy" id="2864201"/>
    <lineage>
        <taxon>Bacteria</taxon>
        <taxon>Pseudomonadati</taxon>
        <taxon>Bacteroidota</taxon>
        <taxon>Saprospiria</taxon>
        <taxon>Saprospirales</taxon>
        <taxon>Saprospiraceae</taxon>
        <taxon>Aureispira</taxon>
    </lineage>
</organism>
<feature type="domain" description="Fido" evidence="1">
    <location>
        <begin position="4"/>
        <end position="132"/>
    </location>
</feature>
<dbReference type="InterPro" id="IPR036597">
    <property type="entry name" value="Fido-like_dom_sf"/>
</dbReference>
<protein>
    <submittedName>
        <fullName evidence="2">Type II toxin-antitoxin system death-on-curing family toxin</fullName>
    </submittedName>
</protein>
<evidence type="ECO:0000313" key="2">
    <source>
        <dbReference type="EMBL" id="BDS13891.1"/>
    </source>
</evidence>
<reference evidence="2" key="1">
    <citation type="submission" date="2022-09" db="EMBL/GenBank/DDBJ databases">
        <title>Aureispira anguillicida sp. nov., isolated from Leptocephalus of Japanese eel Anguilla japonica.</title>
        <authorList>
            <person name="Yuasa K."/>
            <person name="Mekata T."/>
            <person name="Ikunari K."/>
        </authorList>
    </citation>
    <scope>NUCLEOTIDE SEQUENCE</scope>
    <source>
        <strain evidence="2">EL160426</strain>
    </source>
</reference>
<dbReference type="GO" id="GO:0016301">
    <property type="term" value="F:kinase activity"/>
    <property type="evidence" value="ECO:0007669"/>
    <property type="project" value="InterPro"/>
</dbReference>
<dbReference type="InterPro" id="IPR003812">
    <property type="entry name" value="Fido"/>
</dbReference>
<dbReference type="Pfam" id="PF02661">
    <property type="entry name" value="Fic"/>
    <property type="match status" value="1"/>
</dbReference>
<dbReference type="PANTHER" id="PTHR39426:SF1">
    <property type="entry name" value="HOMOLOGY TO DEATH-ON-CURING PROTEIN OF PHAGE P1"/>
    <property type="match status" value="1"/>
</dbReference>
<dbReference type="RefSeq" id="WP_264789140.1">
    <property type="nucleotide sequence ID" value="NZ_AP026867.1"/>
</dbReference>
<proteinExistence type="predicted"/>
<dbReference type="NCBIfam" id="TIGR01550">
    <property type="entry name" value="DOC_P1"/>
    <property type="match status" value="1"/>
</dbReference>
<dbReference type="SUPFAM" id="SSF140931">
    <property type="entry name" value="Fic-like"/>
    <property type="match status" value="1"/>
</dbReference>
<dbReference type="EMBL" id="AP026867">
    <property type="protein sequence ID" value="BDS13891.1"/>
    <property type="molecule type" value="Genomic_DNA"/>
</dbReference>
<dbReference type="KEGG" id="aup:AsAng_0046540"/>
<evidence type="ECO:0000313" key="3">
    <source>
        <dbReference type="Proteomes" id="UP001060919"/>
    </source>
</evidence>
<keyword evidence="3" id="KW-1185">Reference proteome</keyword>
<dbReference type="InterPro" id="IPR006440">
    <property type="entry name" value="Doc"/>
</dbReference>
<dbReference type="Gene3D" id="1.20.120.1870">
    <property type="entry name" value="Fic/DOC protein, Fido domain"/>
    <property type="match status" value="1"/>
</dbReference>
<name>A0A915YJ34_9BACT</name>
<accession>A0A915YJ34</accession>
<dbReference type="InterPro" id="IPR053737">
    <property type="entry name" value="Type_II_TA_Toxin"/>
</dbReference>